<dbReference type="AlphaFoldDB" id="A0A6M4MGD1"/>
<dbReference type="Proteomes" id="UP000219285">
    <property type="component" value="Chromosome"/>
</dbReference>
<keyword evidence="3" id="KW-0408">Iron</keyword>
<dbReference type="InterPro" id="IPR010211">
    <property type="entry name" value="Redox-sen_tscrpt-act_SoxR"/>
</dbReference>
<evidence type="ECO:0000256" key="4">
    <source>
        <dbReference type="ARBA" id="ARBA00023014"/>
    </source>
</evidence>
<dbReference type="GO" id="GO:0003700">
    <property type="term" value="F:DNA-binding transcription factor activity"/>
    <property type="evidence" value="ECO:0007669"/>
    <property type="project" value="InterPro"/>
</dbReference>
<protein>
    <recommendedName>
        <fullName evidence="1">Redox-sensitive transcriptional activator SoxR</fullName>
    </recommendedName>
</protein>
<sequence length="156" mass="17479">MNDLSVGKVAERCGVNVSALHFYEKRGLIHSSRNAGNQRRYGRDTIRRVSLIKAAQQLGIALNELEPAFATLPKFKAPTPQQWQQMATLWEKKLAQRIQRLQRLQSSLTSCIGCGCLSMERCPLYNPDDTLAQDGPGPVLLVEADKEKWPDRSETG</sequence>
<dbReference type="SUPFAM" id="SSF46955">
    <property type="entry name" value="Putative DNA-binding domain"/>
    <property type="match status" value="1"/>
</dbReference>
<dbReference type="KEGG" id="apel:CA267_016180"/>
<dbReference type="SMART" id="SM00422">
    <property type="entry name" value="HTH_MERR"/>
    <property type="match status" value="1"/>
</dbReference>
<evidence type="ECO:0000256" key="1">
    <source>
        <dbReference type="ARBA" id="ARBA00014474"/>
    </source>
</evidence>
<evidence type="ECO:0000256" key="3">
    <source>
        <dbReference type="ARBA" id="ARBA00023004"/>
    </source>
</evidence>
<feature type="domain" description="HTH merR-type" evidence="6">
    <location>
        <begin position="1"/>
        <end position="71"/>
    </location>
</feature>
<gene>
    <name evidence="7" type="primary">soxR</name>
    <name evidence="7" type="ORF">CA267_016180</name>
</gene>
<evidence type="ECO:0000256" key="2">
    <source>
        <dbReference type="ARBA" id="ARBA00022714"/>
    </source>
</evidence>
<evidence type="ECO:0000256" key="5">
    <source>
        <dbReference type="ARBA" id="ARBA00023125"/>
    </source>
</evidence>
<reference evidence="7 8" key="2">
    <citation type="submission" date="2020-04" db="EMBL/GenBank/DDBJ databases">
        <title>Complete genome sequence of Alteromonas pelagimontana 5.12T.</title>
        <authorList>
            <person name="Sinha R.K."/>
            <person name="Krishnan K.P."/>
            <person name="Kurian J.P."/>
        </authorList>
    </citation>
    <scope>NUCLEOTIDE SEQUENCE [LARGE SCALE GENOMIC DNA]</scope>
    <source>
        <strain evidence="7 8">5.12</strain>
    </source>
</reference>
<reference evidence="8" key="1">
    <citation type="submission" date="2014-12" db="EMBL/GenBank/DDBJ databases">
        <title>Complete genome sequence of a multi-drug resistant Klebsiella pneumoniae.</title>
        <authorList>
            <person name="Hua X."/>
            <person name="Chen Q."/>
            <person name="Li X."/>
            <person name="Feng Y."/>
            <person name="Ruan Z."/>
            <person name="Yu Y."/>
        </authorList>
    </citation>
    <scope>NUCLEOTIDE SEQUENCE [LARGE SCALE GENOMIC DNA]</scope>
    <source>
        <strain evidence="8">5.12</strain>
    </source>
</reference>
<dbReference type="InterPro" id="IPR009061">
    <property type="entry name" value="DNA-bd_dom_put_sf"/>
</dbReference>
<keyword evidence="2" id="KW-0479">Metal-binding</keyword>
<dbReference type="GO" id="GO:0051537">
    <property type="term" value="F:2 iron, 2 sulfur cluster binding"/>
    <property type="evidence" value="ECO:0007669"/>
    <property type="project" value="UniProtKB-KW"/>
</dbReference>
<dbReference type="InterPro" id="IPR047057">
    <property type="entry name" value="MerR_fam"/>
</dbReference>
<evidence type="ECO:0000259" key="6">
    <source>
        <dbReference type="PROSITE" id="PS50937"/>
    </source>
</evidence>
<dbReference type="EMBL" id="CP052766">
    <property type="protein sequence ID" value="QJR82179.1"/>
    <property type="molecule type" value="Genomic_DNA"/>
</dbReference>
<evidence type="ECO:0000313" key="8">
    <source>
        <dbReference type="Proteomes" id="UP000219285"/>
    </source>
</evidence>
<dbReference type="InterPro" id="IPR000551">
    <property type="entry name" value="MerR-type_HTH_dom"/>
</dbReference>
<dbReference type="CDD" id="cd01110">
    <property type="entry name" value="HTH_SoxR"/>
    <property type="match status" value="1"/>
</dbReference>
<dbReference type="GO" id="GO:0003677">
    <property type="term" value="F:DNA binding"/>
    <property type="evidence" value="ECO:0007669"/>
    <property type="project" value="UniProtKB-KW"/>
</dbReference>
<dbReference type="PRINTS" id="PR00040">
    <property type="entry name" value="HTHMERR"/>
</dbReference>
<evidence type="ECO:0000313" key="7">
    <source>
        <dbReference type="EMBL" id="QJR82179.1"/>
    </source>
</evidence>
<dbReference type="GO" id="GO:0006979">
    <property type="term" value="P:response to oxidative stress"/>
    <property type="evidence" value="ECO:0007669"/>
    <property type="project" value="InterPro"/>
</dbReference>
<keyword evidence="2" id="KW-0001">2Fe-2S</keyword>
<dbReference type="PANTHER" id="PTHR30204:SF0">
    <property type="entry name" value="REDOX-SENSITIVE TRANSCRIPTIONAL ACTIVATOR SOXR"/>
    <property type="match status" value="1"/>
</dbReference>
<keyword evidence="5" id="KW-0238">DNA-binding</keyword>
<dbReference type="RefSeq" id="WP_075609827.1">
    <property type="nucleotide sequence ID" value="NZ_CP052766.1"/>
</dbReference>
<dbReference type="Pfam" id="PF13411">
    <property type="entry name" value="MerR_1"/>
    <property type="match status" value="1"/>
</dbReference>
<name>A0A6M4MGD1_9ALTE</name>
<accession>A0A6M4MGD1</accession>
<dbReference type="OrthoDB" id="9802944at2"/>
<dbReference type="PROSITE" id="PS00552">
    <property type="entry name" value="HTH_MERR_1"/>
    <property type="match status" value="1"/>
</dbReference>
<keyword evidence="8" id="KW-1185">Reference proteome</keyword>
<keyword evidence="4" id="KW-0411">Iron-sulfur</keyword>
<dbReference type="Gene3D" id="1.10.1660.10">
    <property type="match status" value="1"/>
</dbReference>
<organism evidence="7 8">
    <name type="scientific">Alteromonas pelagimontana</name>
    <dbReference type="NCBI Taxonomy" id="1858656"/>
    <lineage>
        <taxon>Bacteria</taxon>
        <taxon>Pseudomonadati</taxon>
        <taxon>Pseudomonadota</taxon>
        <taxon>Gammaproteobacteria</taxon>
        <taxon>Alteromonadales</taxon>
        <taxon>Alteromonadaceae</taxon>
        <taxon>Alteromonas/Salinimonas group</taxon>
        <taxon>Alteromonas</taxon>
    </lineage>
</organism>
<proteinExistence type="predicted"/>
<dbReference type="NCBIfam" id="TIGR01950">
    <property type="entry name" value="SoxR"/>
    <property type="match status" value="1"/>
</dbReference>
<dbReference type="PROSITE" id="PS50937">
    <property type="entry name" value="HTH_MERR_2"/>
    <property type="match status" value="1"/>
</dbReference>
<dbReference type="PANTHER" id="PTHR30204">
    <property type="entry name" value="REDOX-CYCLING DRUG-SENSING TRANSCRIPTIONAL ACTIVATOR SOXR"/>
    <property type="match status" value="1"/>
</dbReference>